<evidence type="ECO:0000256" key="9">
    <source>
        <dbReference type="PIRSR" id="PIRSR617736-1"/>
    </source>
</evidence>
<protein>
    <recommendedName>
        <fullName evidence="3 12">Beta-glucosidase</fullName>
        <ecNumber evidence="3 12">3.2.1.21</ecNumber>
    </recommendedName>
</protein>
<dbReference type="EMBL" id="VYKK01000008">
    <property type="protein sequence ID" value="KAA9005368.1"/>
    <property type="molecule type" value="Genomic_DNA"/>
</dbReference>
<dbReference type="PANTHER" id="PTHR10353:SF36">
    <property type="entry name" value="LP05116P"/>
    <property type="match status" value="1"/>
</dbReference>
<feature type="binding site" evidence="10">
    <location>
        <begin position="406"/>
        <end position="407"/>
    </location>
    <ligand>
        <name>substrate</name>
    </ligand>
</feature>
<dbReference type="Gene3D" id="3.20.20.80">
    <property type="entry name" value="Glycosidases"/>
    <property type="match status" value="1"/>
</dbReference>
<feature type="binding site" evidence="10">
    <location>
        <position position="121"/>
    </location>
    <ligand>
        <name>substrate</name>
    </ligand>
</feature>
<evidence type="ECO:0000256" key="2">
    <source>
        <dbReference type="ARBA" id="ARBA00010838"/>
    </source>
</evidence>
<comment type="caution">
    <text evidence="13">The sequence shown here is derived from an EMBL/GenBank/DDBJ whole genome shotgun (WGS) entry which is preliminary data.</text>
</comment>
<dbReference type="RefSeq" id="WP_150457681.1">
    <property type="nucleotide sequence ID" value="NZ_VYKK01000008.1"/>
</dbReference>
<keyword evidence="6" id="KW-0119">Carbohydrate metabolism</keyword>
<evidence type="ECO:0000256" key="5">
    <source>
        <dbReference type="ARBA" id="ARBA00023001"/>
    </source>
</evidence>
<evidence type="ECO:0000256" key="8">
    <source>
        <dbReference type="ARBA" id="ARBA00023326"/>
    </source>
</evidence>
<gene>
    <name evidence="13" type="ORF">F4V43_07810</name>
</gene>
<dbReference type="OrthoDB" id="9765195at2"/>
<dbReference type="InterPro" id="IPR033132">
    <property type="entry name" value="GH_1_N_CS"/>
</dbReference>
<dbReference type="EC" id="3.2.1.21" evidence="3 12"/>
<evidence type="ECO:0000256" key="10">
    <source>
        <dbReference type="PIRSR" id="PIRSR617736-2"/>
    </source>
</evidence>
<sequence>MGSVQYPADFVWGAATAAYQVEGAYQEGGRGLSIWDTFSREPGKVWNGDNGDVACDSYHRFREDIALMKELGLKAYRFSVAWPRIYPNGRGEVNAEGLAFYDAFIDELVAAGIEPVCTLYHWDLPQALQDEGGWENRDTIAAFADYAETLFRRYGDRIAKWFTINEPWCASFLSNYHGEHAPGNRNLQTAVTVSHHLMLAHGAAVRRFRETGIPGEIGCAPNVTWMEPYSTREEDKEACRRENGWFIEWYFDPMYKGEYPEFLVERFRAHGAEVPIQEGDMELISEPADFVGINYYNGSVARYEEGAGIMECSRINMGYEHTDIGWPIYPEGFHKVLSYLHERYGDIAIYITENGACYNDGVEEGTVADMKRIDYLHKHLLSLHRCIASGISVKGYFAWSLMDNFEWAYGYSMRFGLIHVDYETLRRTPKDSYYWYQDVIKRGGVEL</sequence>
<dbReference type="GO" id="GO:0008422">
    <property type="term" value="F:beta-glucosidase activity"/>
    <property type="evidence" value="ECO:0007669"/>
    <property type="project" value="UniProtKB-EC"/>
</dbReference>
<keyword evidence="4 12" id="KW-0378">Hydrolase</keyword>
<proteinExistence type="inferred from homology"/>
<feature type="binding site" evidence="10">
    <location>
        <position position="20"/>
    </location>
    <ligand>
        <name>substrate</name>
    </ligand>
</feature>
<evidence type="ECO:0000256" key="11">
    <source>
        <dbReference type="PROSITE-ProRule" id="PRU10055"/>
    </source>
</evidence>
<dbReference type="InterPro" id="IPR018120">
    <property type="entry name" value="Glyco_hydro_1_AS"/>
</dbReference>
<evidence type="ECO:0000256" key="7">
    <source>
        <dbReference type="ARBA" id="ARBA00023295"/>
    </source>
</evidence>
<feature type="binding site" evidence="10">
    <location>
        <position position="399"/>
    </location>
    <ligand>
        <name>substrate</name>
    </ligand>
</feature>
<comment type="catalytic activity">
    <reaction evidence="1 12">
        <text>Hydrolysis of terminal, non-reducing beta-D-glucosyl residues with release of beta-D-glucose.</text>
        <dbReference type="EC" id="3.2.1.21"/>
    </reaction>
</comment>
<evidence type="ECO:0000256" key="12">
    <source>
        <dbReference type="RuleBase" id="RU361175"/>
    </source>
</evidence>
<evidence type="ECO:0000256" key="1">
    <source>
        <dbReference type="ARBA" id="ARBA00000448"/>
    </source>
</evidence>
<dbReference type="FunFam" id="3.20.20.80:FF:000004">
    <property type="entry name" value="Beta-glucosidase 6-phospho-beta-glucosidase"/>
    <property type="match status" value="1"/>
</dbReference>
<dbReference type="PROSITE" id="PS00653">
    <property type="entry name" value="GLYCOSYL_HYDROL_F1_2"/>
    <property type="match status" value="1"/>
</dbReference>
<accession>A0A5J5GBG8</accession>
<dbReference type="PRINTS" id="PR00131">
    <property type="entry name" value="GLHYDRLASE1"/>
</dbReference>
<evidence type="ECO:0000313" key="13">
    <source>
        <dbReference type="EMBL" id="KAA9005368.1"/>
    </source>
</evidence>
<evidence type="ECO:0000313" key="14">
    <source>
        <dbReference type="Proteomes" id="UP000367750"/>
    </source>
</evidence>
<dbReference type="NCBIfam" id="TIGR03356">
    <property type="entry name" value="BGL"/>
    <property type="match status" value="1"/>
</dbReference>
<dbReference type="Pfam" id="PF00232">
    <property type="entry name" value="Glyco_hydro_1"/>
    <property type="match status" value="1"/>
</dbReference>
<organism evidence="13 14">
    <name type="scientific">Paenibacillus spiritus</name>
    <dbReference type="NCBI Taxonomy" id="2496557"/>
    <lineage>
        <taxon>Bacteria</taxon>
        <taxon>Bacillati</taxon>
        <taxon>Bacillota</taxon>
        <taxon>Bacilli</taxon>
        <taxon>Bacillales</taxon>
        <taxon>Paenibacillaceae</taxon>
        <taxon>Paenibacillus</taxon>
    </lineage>
</organism>
<dbReference type="InterPro" id="IPR017736">
    <property type="entry name" value="Glyco_hydro_1_beta-glucosidase"/>
</dbReference>
<dbReference type="InterPro" id="IPR017853">
    <property type="entry name" value="GH"/>
</dbReference>
<evidence type="ECO:0000256" key="4">
    <source>
        <dbReference type="ARBA" id="ARBA00022801"/>
    </source>
</evidence>
<dbReference type="Proteomes" id="UP000367750">
    <property type="component" value="Unassembled WGS sequence"/>
</dbReference>
<keyword evidence="7 12" id="KW-0326">Glycosidase</keyword>
<keyword evidence="5" id="KW-0136">Cellulose degradation</keyword>
<evidence type="ECO:0000256" key="3">
    <source>
        <dbReference type="ARBA" id="ARBA00012744"/>
    </source>
</evidence>
<evidence type="ECO:0000256" key="6">
    <source>
        <dbReference type="ARBA" id="ARBA00023277"/>
    </source>
</evidence>
<dbReference type="InterPro" id="IPR001360">
    <property type="entry name" value="Glyco_hydro_1"/>
</dbReference>
<dbReference type="GO" id="GO:0030245">
    <property type="term" value="P:cellulose catabolic process"/>
    <property type="evidence" value="ECO:0007669"/>
    <property type="project" value="UniProtKB-KW"/>
</dbReference>
<reference evidence="13 14" key="1">
    <citation type="submission" date="2019-09" db="EMBL/GenBank/DDBJ databases">
        <title>Bacillus ochoae sp. nov., Paenibacillus whitsoniae sp. nov., Paenibacillus spiritus sp. nov. Isolated from the Mars Exploration Rover during spacecraft assembly.</title>
        <authorList>
            <person name="Seuylemezian A."/>
            <person name="Vaishampayan P."/>
        </authorList>
    </citation>
    <scope>NUCLEOTIDE SEQUENCE [LARGE SCALE GENOMIC DNA]</scope>
    <source>
        <strain evidence="13 14">MER_111</strain>
    </source>
</reference>
<name>A0A5J5GBG8_9BACL</name>
<dbReference type="PROSITE" id="PS00572">
    <property type="entry name" value="GLYCOSYL_HYDROL_F1_1"/>
    <property type="match status" value="1"/>
</dbReference>
<dbReference type="PANTHER" id="PTHR10353">
    <property type="entry name" value="GLYCOSYL HYDROLASE"/>
    <property type="match status" value="1"/>
</dbReference>
<feature type="active site" description="Nucleophile" evidence="9 11">
    <location>
        <position position="353"/>
    </location>
</feature>
<keyword evidence="14" id="KW-1185">Reference proteome</keyword>
<feature type="active site" description="Proton donor" evidence="9">
    <location>
        <position position="166"/>
    </location>
</feature>
<keyword evidence="8" id="KW-0624">Polysaccharide degradation</keyword>
<comment type="similarity">
    <text evidence="2 12">Belongs to the glycosyl hydrolase 1 family.</text>
</comment>
<feature type="binding site" evidence="10">
    <location>
        <position position="296"/>
    </location>
    <ligand>
        <name>substrate</name>
    </ligand>
</feature>
<dbReference type="AlphaFoldDB" id="A0A5J5GBG8"/>
<feature type="binding site" evidence="10">
    <location>
        <position position="165"/>
    </location>
    <ligand>
        <name>substrate</name>
    </ligand>
</feature>
<dbReference type="SUPFAM" id="SSF51445">
    <property type="entry name" value="(Trans)glycosidases"/>
    <property type="match status" value="1"/>
</dbReference>